<name>A0ABS1FVH9_9FLAO</name>
<dbReference type="RefSeq" id="WP_200245824.1">
    <property type="nucleotide sequence ID" value="NZ_JAENHK010000010.1"/>
</dbReference>
<dbReference type="InterPro" id="IPR009091">
    <property type="entry name" value="RCC1/BLIP-II"/>
</dbReference>
<keyword evidence="2" id="KW-0732">Signal</keyword>
<sequence length="658" mass="70686">MKKYIYFMLMMAPGITGSLQAQCGTSGCNGNTYVQSNDPNTIEYDNMVSTFHSSMVKEASGKVMVWGEAIARNGSSDVLSPIELNSTNYPGLTGNILKSTGGSYSTRVENNKGPQFVVLTTDGLFVWGLVNKLVSSSIKNTATFGKVSIGTYGISGTKADGLPEGVNPTDVKMMFGSYRTLAITTCNGQAWVLSMNGSKNGDGTSQTTANNRVWHRVKTGNGDNEFLTDVVAVRGNTNALMALTSNGKIYTWGTGTYLGDGSARSNRAYATEMPLPLDWPSRARPKMIGMTRNNSSDNTYYLLSSDGSLYSLGSNNVKQLGDFTTTNRTTWVRVKKSATEDMNDITWISPQEHDTDHAAINALTTNGKLYAWGNNDGWMLGIESRRGNDPTFMPGGLDDNDVLMAVETGGHTTMVIKQCSQNFGYVGHRVNGSMGNGSSANTTENEYTFFTAKINLCGSNAQPDVISKKICSETKVDLITMHTGATPNGYELKWYTTPTRDAGTEVANPGAVGPGTYYAFYIPTNTGNCDNAPASDPVVISNLAPGDPGYENCTCKVPIETGTGLSSKFGISTKESHSNNWPTQVPNGHMVLDASKKGMVITHMTTAQINALTPVAGMIVYDTDAKCVKLYRGNNPTVASDRKGWVCIQAGCNSEDNY</sequence>
<dbReference type="PROSITE" id="PS51257">
    <property type="entry name" value="PROKAR_LIPOPROTEIN"/>
    <property type="match status" value="1"/>
</dbReference>
<reference evidence="4" key="1">
    <citation type="submission" date="2021-01" db="EMBL/GenBank/DDBJ databases">
        <title>Genome public.</title>
        <authorList>
            <person name="Liu C."/>
            <person name="Sun Q."/>
        </authorList>
    </citation>
    <scope>NUCLEOTIDE SEQUENCE [LARGE SCALE GENOMIC DNA]</scope>
    <source>
        <strain evidence="4">YIM B02567</strain>
    </source>
</reference>
<comment type="caution">
    <text evidence="3">The sequence shown here is derived from an EMBL/GenBank/DDBJ whole genome shotgun (WGS) entry which is preliminary data.</text>
</comment>
<keyword evidence="1" id="KW-0677">Repeat</keyword>
<keyword evidence="4" id="KW-1185">Reference proteome</keyword>
<dbReference type="EMBL" id="JAENHK010000010">
    <property type="protein sequence ID" value="MBK1896353.1"/>
    <property type="molecule type" value="Genomic_DNA"/>
</dbReference>
<dbReference type="Gene3D" id="2.130.10.30">
    <property type="entry name" value="Regulator of chromosome condensation 1/beta-lactamase-inhibitor protein II"/>
    <property type="match status" value="1"/>
</dbReference>
<proteinExistence type="predicted"/>
<gene>
    <name evidence="3" type="ORF">JHL15_11355</name>
</gene>
<feature type="signal peptide" evidence="2">
    <location>
        <begin position="1"/>
        <end position="21"/>
    </location>
</feature>
<evidence type="ECO:0000256" key="2">
    <source>
        <dbReference type="SAM" id="SignalP"/>
    </source>
</evidence>
<dbReference type="Proteomes" id="UP000628669">
    <property type="component" value="Unassembled WGS sequence"/>
</dbReference>
<organism evidence="3 4">
    <name type="scientific">Chryseobacterium paridis</name>
    <dbReference type="NCBI Taxonomy" id="2800328"/>
    <lineage>
        <taxon>Bacteria</taxon>
        <taxon>Pseudomonadati</taxon>
        <taxon>Bacteroidota</taxon>
        <taxon>Flavobacteriia</taxon>
        <taxon>Flavobacteriales</taxon>
        <taxon>Weeksellaceae</taxon>
        <taxon>Chryseobacterium group</taxon>
        <taxon>Chryseobacterium</taxon>
    </lineage>
</organism>
<dbReference type="PANTHER" id="PTHR22870">
    <property type="entry name" value="REGULATOR OF CHROMOSOME CONDENSATION"/>
    <property type="match status" value="1"/>
</dbReference>
<dbReference type="PANTHER" id="PTHR22870:SF408">
    <property type="entry name" value="OS09G0560450 PROTEIN"/>
    <property type="match status" value="1"/>
</dbReference>
<evidence type="ECO:0000256" key="1">
    <source>
        <dbReference type="ARBA" id="ARBA00022737"/>
    </source>
</evidence>
<dbReference type="InterPro" id="IPR000408">
    <property type="entry name" value="Reg_chr_condens"/>
</dbReference>
<evidence type="ECO:0000313" key="3">
    <source>
        <dbReference type="EMBL" id="MBK1896353.1"/>
    </source>
</evidence>
<evidence type="ECO:0008006" key="5">
    <source>
        <dbReference type="Google" id="ProtNLM"/>
    </source>
</evidence>
<accession>A0ABS1FVH9</accession>
<evidence type="ECO:0000313" key="4">
    <source>
        <dbReference type="Proteomes" id="UP000628669"/>
    </source>
</evidence>
<dbReference type="PROSITE" id="PS50012">
    <property type="entry name" value="RCC1_3"/>
    <property type="match status" value="1"/>
</dbReference>
<protein>
    <recommendedName>
        <fullName evidence="5">Chromosome condensation regulator RCC1</fullName>
    </recommendedName>
</protein>
<feature type="chain" id="PRO_5046658830" description="Chromosome condensation regulator RCC1" evidence="2">
    <location>
        <begin position="22"/>
        <end position="658"/>
    </location>
</feature>
<dbReference type="InterPro" id="IPR051210">
    <property type="entry name" value="Ub_ligase/GEF_domain"/>
</dbReference>
<dbReference type="SUPFAM" id="SSF50985">
    <property type="entry name" value="RCC1/BLIP-II"/>
    <property type="match status" value="1"/>
</dbReference>